<dbReference type="SUPFAM" id="SSF51556">
    <property type="entry name" value="Metallo-dependent hydrolases"/>
    <property type="match status" value="1"/>
</dbReference>
<name>A0ABV6AA01_9HYPH</name>
<reference evidence="2 3" key="1">
    <citation type="submission" date="2024-09" db="EMBL/GenBank/DDBJ databases">
        <authorList>
            <person name="Sun Q."/>
            <person name="Mori K."/>
        </authorList>
    </citation>
    <scope>NUCLEOTIDE SEQUENCE [LARGE SCALE GENOMIC DNA]</scope>
    <source>
        <strain evidence="2 3">TBRC 4938</strain>
    </source>
</reference>
<feature type="domain" description="Amidohydrolase-related" evidence="1">
    <location>
        <begin position="61"/>
        <end position="414"/>
    </location>
</feature>
<dbReference type="InterPro" id="IPR011059">
    <property type="entry name" value="Metal-dep_hydrolase_composite"/>
</dbReference>
<dbReference type="CDD" id="cd01299">
    <property type="entry name" value="Met_dep_hydrolase_A"/>
    <property type="match status" value="1"/>
</dbReference>
<dbReference type="PANTHER" id="PTHR43135">
    <property type="entry name" value="ALPHA-D-RIBOSE 1-METHYLPHOSPHONATE 5-TRIPHOSPHATE DIPHOSPHATASE"/>
    <property type="match status" value="1"/>
</dbReference>
<dbReference type="InterPro" id="IPR006680">
    <property type="entry name" value="Amidohydro-rel"/>
</dbReference>
<organism evidence="2 3">
    <name type="scientific">Rhizobium puerariae</name>
    <dbReference type="NCBI Taxonomy" id="1585791"/>
    <lineage>
        <taxon>Bacteria</taxon>
        <taxon>Pseudomonadati</taxon>
        <taxon>Pseudomonadota</taxon>
        <taxon>Alphaproteobacteria</taxon>
        <taxon>Hyphomicrobiales</taxon>
        <taxon>Rhizobiaceae</taxon>
        <taxon>Rhizobium/Agrobacterium group</taxon>
        <taxon>Rhizobium</taxon>
    </lineage>
</organism>
<dbReference type="RefSeq" id="WP_377254899.1">
    <property type="nucleotide sequence ID" value="NZ_JBHMAA010000003.1"/>
</dbReference>
<dbReference type="InterPro" id="IPR051781">
    <property type="entry name" value="Metallo-dep_Hydrolase"/>
</dbReference>
<dbReference type="SUPFAM" id="SSF51338">
    <property type="entry name" value="Composite domain of metallo-dependent hydrolases"/>
    <property type="match status" value="1"/>
</dbReference>
<accession>A0ABV6AA01</accession>
<evidence type="ECO:0000259" key="1">
    <source>
        <dbReference type="Pfam" id="PF01979"/>
    </source>
</evidence>
<dbReference type="Proteomes" id="UP001589692">
    <property type="component" value="Unassembled WGS sequence"/>
</dbReference>
<proteinExistence type="predicted"/>
<dbReference type="InterPro" id="IPR032466">
    <property type="entry name" value="Metal_Hydrolase"/>
</dbReference>
<dbReference type="PANTHER" id="PTHR43135:SF3">
    <property type="entry name" value="ALPHA-D-RIBOSE 1-METHYLPHOSPHONATE 5-TRIPHOSPHATE DIPHOSPHATASE"/>
    <property type="match status" value="1"/>
</dbReference>
<dbReference type="Pfam" id="PF01979">
    <property type="entry name" value="Amidohydro_1"/>
    <property type="match status" value="1"/>
</dbReference>
<dbReference type="Gene3D" id="2.30.40.10">
    <property type="entry name" value="Urease, subunit C, domain 1"/>
    <property type="match status" value="1"/>
</dbReference>
<sequence length="432" mass="46339">MADSKRIAIMGGTLIDGTGTAPRSNPGLYIEGNTIRKVGTLNEDESRDWSTAQVVDASGQYIMPGLIDAHCHMSLHQGSLPGVKFPSSAEFCTLWAGRNATQVLHAGVTGISVPGGKWFADVAVRDSINGGLLKGPRMFVAGRGLTPYGGIFDQTSAWSPAMGDTSGPTASAGVICNTIDEFVTEVRRQSKYGVDMIKVADSYWGDIQTVSQAELRAVVEEAHRRNLKVSIHARGSGSTRDSAKAGVDWIFHADWATDEDLDAVAEGGMPIVPAFTSPAIAVKFGGEMGFSEKMRDRLKRQLDINYRAIQKARDRGIRILAGTDSGNVAAYGHGRWHGLELEIFVKEIGMSPMEAIMAATSLNAVTIGLEGKTGAIRDGMLADIIIWDGDPVADISILHKPEHLTLVMKDGGIVDRTTEGYLPLKNEPPRAH</sequence>
<evidence type="ECO:0000313" key="2">
    <source>
        <dbReference type="EMBL" id="MFB9947447.1"/>
    </source>
</evidence>
<dbReference type="InterPro" id="IPR057744">
    <property type="entry name" value="OTAase-like"/>
</dbReference>
<comment type="caution">
    <text evidence="2">The sequence shown here is derived from an EMBL/GenBank/DDBJ whole genome shotgun (WGS) entry which is preliminary data.</text>
</comment>
<evidence type="ECO:0000313" key="3">
    <source>
        <dbReference type="Proteomes" id="UP001589692"/>
    </source>
</evidence>
<dbReference type="Gene3D" id="3.20.20.140">
    <property type="entry name" value="Metal-dependent hydrolases"/>
    <property type="match status" value="1"/>
</dbReference>
<protein>
    <submittedName>
        <fullName evidence="2">Amidohydrolase family protein</fullName>
    </submittedName>
</protein>
<dbReference type="EMBL" id="JBHMAA010000003">
    <property type="protein sequence ID" value="MFB9947447.1"/>
    <property type="molecule type" value="Genomic_DNA"/>
</dbReference>
<gene>
    <name evidence="2" type="ORF">ACFFP0_01235</name>
</gene>
<keyword evidence="3" id="KW-1185">Reference proteome</keyword>